<feature type="domain" description="Enoyl reductase (ER)" evidence="7">
    <location>
        <begin position="14"/>
        <end position="373"/>
    </location>
</feature>
<dbReference type="OMA" id="CHTDLSC"/>
<dbReference type="Proteomes" id="UP000054302">
    <property type="component" value="Unassembled WGS sequence"/>
</dbReference>
<dbReference type="InterPro" id="IPR013149">
    <property type="entry name" value="ADH-like_C"/>
</dbReference>
<dbReference type="SMART" id="SM00829">
    <property type="entry name" value="PKS_ER"/>
    <property type="match status" value="1"/>
</dbReference>
<keyword evidence="3 6" id="KW-0479">Metal-binding</keyword>
<dbReference type="OrthoDB" id="1560166at2759"/>
<dbReference type="HOGENOM" id="CLU_026673_14_1_1"/>
<gene>
    <name evidence="8" type="ORF">PV10_05731</name>
</gene>
<keyword evidence="4 6" id="KW-0862">Zinc</keyword>
<dbReference type="InterPro" id="IPR020843">
    <property type="entry name" value="ER"/>
</dbReference>
<dbReference type="GeneID" id="27323576"/>
<evidence type="ECO:0000256" key="5">
    <source>
        <dbReference type="ARBA" id="ARBA00023002"/>
    </source>
</evidence>
<proteinExistence type="inferred from homology"/>
<dbReference type="CDD" id="cd08278">
    <property type="entry name" value="benzyl_alcohol_DH"/>
    <property type="match status" value="1"/>
</dbReference>
<dbReference type="Gene3D" id="3.40.50.720">
    <property type="entry name" value="NAD(P)-binding Rossmann-like Domain"/>
    <property type="match status" value="1"/>
</dbReference>
<dbReference type="PANTHER" id="PTHR43350:SF11">
    <property type="entry name" value="ENOYL REDUCTASE (ER) DOMAIN-CONTAINING PROTEIN"/>
    <property type="match status" value="1"/>
</dbReference>
<evidence type="ECO:0000256" key="4">
    <source>
        <dbReference type="ARBA" id="ARBA00022833"/>
    </source>
</evidence>
<evidence type="ECO:0000259" key="7">
    <source>
        <dbReference type="SMART" id="SM00829"/>
    </source>
</evidence>
<evidence type="ECO:0000256" key="2">
    <source>
        <dbReference type="ARBA" id="ARBA00008072"/>
    </source>
</evidence>
<dbReference type="VEuPathDB" id="FungiDB:PV10_05731"/>
<dbReference type="FunFam" id="3.40.50.720:FF:000003">
    <property type="entry name" value="S-(hydroxymethyl)glutathione dehydrogenase"/>
    <property type="match status" value="1"/>
</dbReference>
<dbReference type="Gene3D" id="3.90.180.10">
    <property type="entry name" value="Medium-chain alcohol dehydrogenases, catalytic domain"/>
    <property type="match status" value="1"/>
</dbReference>
<dbReference type="SUPFAM" id="SSF51735">
    <property type="entry name" value="NAD(P)-binding Rossmann-fold domains"/>
    <property type="match status" value="1"/>
</dbReference>
<keyword evidence="5" id="KW-0560">Oxidoreductase</keyword>
<dbReference type="STRING" id="212818.A0A0D1WQ35"/>
<dbReference type="InterPro" id="IPR036291">
    <property type="entry name" value="NAD(P)-bd_dom_sf"/>
</dbReference>
<name>A0A0D1WQ35_EXOME</name>
<accession>A0A0D1WQ35</accession>
<sequence>MSQSTTALLLPEVGAPFELREVFLAPLQPDEVLVEIRATGLCHTDLSFANGTLPCSPNAVLGHEGAGVVIEAGSAAGDLNPGDLVLLSFSHCETCAACESGHPSYCYSFNDRNFPGHRPDGSKAMSLKPSTEPGDNGIFSSFFGQSSFARRTLAHKTCVVKVPAGTNLSLFAPLGCGIQTGAGAVLNTLDVKPNSSLVVFGAGSVGMASIMAGAIRGAKTIIAVDLQAERLDLAKQVGATHGIQAGPDTDVVAEIRRLCPPNGANFAVDCTGSPKVVRTMVDSLGTRGRAATVGAPSFGVEVPLHIMDVLVYGKEYVGCCEGDSQPAKFIPYLIEQYAQGKLPLEKLITVYKMADYEKAIHDVHSGKTVKAVLTWD</sequence>
<protein>
    <recommendedName>
        <fullName evidence="7">Enoyl reductase (ER) domain-containing protein</fullName>
    </recommendedName>
</protein>
<dbReference type="InterPro" id="IPR011032">
    <property type="entry name" value="GroES-like_sf"/>
</dbReference>
<dbReference type="GO" id="GO:0016491">
    <property type="term" value="F:oxidoreductase activity"/>
    <property type="evidence" value="ECO:0007669"/>
    <property type="project" value="UniProtKB-KW"/>
</dbReference>
<dbReference type="SUPFAM" id="SSF50129">
    <property type="entry name" value="GroES-like"/>
    <property type="match status" value="1"/>
</dbReference>
<dbReference type="InterPro" id="IPR013154">
    <property type="entry name" value="ADH-like_N"/>
</dbReference>
<dbReference type="Pfam" id="PF08240">
    <property type="entry name" value="ADH_N"/>
    <property type="match status" value="1"/>
</dbReference>
<organism evidence="8 9">
    <name type="scientific">Exophiala mesophila</name>
    <name type="common">Black yeast-like fungus</name>
    <dbReference type="NCBI Taxonomy" id="212818"/>
    <lineage>
        <taxon>Eukaryota</taxon>
        <taxon>Fungi</taxon>
        <taxon>Dikarya</taxon>
        <taxon>Ascomycota</taxon>
        <taxon>Pezizomycotina</taxon>
        <taxon>Eurotiomycetes</taxon>
        <taxon>Chaetothyriomycetidae</taxon>
        <taxon>Chaetothyriales</taxon>
        <taxon>Herpotrichiellaceae</taxon>
        <taxon>Exophiala</taxon>
    </lineage>
</organism>
<dbReference type="InterPro" id="IPR002328">
    <property type="entry name" value="ADH_Zn_CS"/>
</dbReference>
<evidence type="ECO:0000313" key="9">
    <source>
        <dbReference type="Proteomes" id="UP000054302"/>
    </source>
</evidence>
<evidence type="ECO:0000313" key="8">
    <source>
        <dbReference type="EMBL" id="KIV91160.1"/>
    </source>
</evidence>
<keyword evidence="9" id="KW-1185">Reference proteome</keyword>
<dbReference type="GO" id="GO:0008270">
    <property type="term" value="F:zinc ion binding"/>
    <property type="evidence" value="ECO:0007669"/>
    <property type="project" value="InterPro"/>
</dbReference>
<comment type="similarity">
    <text evidence="2 6">Belongs to the zinc-containing alcohol dehydrogenase family.</text>
</comment>
<evidence type="ECO:0000256" key="3">
    <source>
        <dbReference type="ARBA" id="ARBA00022723"/>
    </source>
</evidence>
<dbReference type="Pfam" id="PF00107">
    <property type="entry name" value="ADH_zinc_N"/>
    <property type="match status" value="1"/>
</dbReference>
<dbReference type="AlphaFoldDB" id="A0A0D1WQ35"/>
<dbReference type="PROSITE" id="PS00059">
    <property type="entry name" value="ADH_ZINC"/>
    <property type="match status" value="1"/>
</dbReference>
<dbReference type="RefSeq" id="XP_016222734.1">
    <property type="nucleotide sequence ID" value="XM_016370441.1"/>
</dbReference>
<reference evidence="8 9" key="1">
    <citation type="submission" date="2015-01" db="EMBL/GenBank/DDBJ databases">
        <title>The Genome Sequence of Exophiala mesophila CBS40295.</title>
        <authorList>
            <consortium name="The Broad Institute Genomics Platform"/>
            <person name="Cuomo C."/>
            <person name="de Hoog S."/>
            <person name="Gorbushina A."/>
            <person name="Stielow B."/>
            <person name="Teixiera M."/>
            <person name="Abouelleil A."/>
            <person name="Chapman S.B."/>
            <person name="Priest M."/>
            <person name="Young S.K."/>
            <person name="Wortman J."/>
            <person name="Nusbaum C."/>
            <person name="Birren B."/>
        </authorList>
    </citation>
    <scope>NUCLEOTIDE SEQUENCE [LARGE SCALE GENOMIC DNA]</scope>
    <source>
        <strain evidence="8 9">CBS 40295</strain>
    </source>
</reference>
<dbReference type="PANTHER" id="PTHR43350">
    <property type="entry name" value="NAD-DEPENDENT ALCOHOL DEHYDROGENASE"/>
    <property type="match status" value="1"/>
</dbReference>
<evidence type="ECO:0000256" key="6">
    <source>
        <dbReference type="RuleBase" id="RU361277"/>
    </source>
</evidence>
<comment type="cofactor">
    <cofactor evidence="1 6">
        <name>Zn(2+)</name>
        <dbReference type="ChEBI" id="CHEBI:29105"/>
    </cofactor>
</comment>
<evidence type="ECO:0000256" key="1">
    <source>
        <dbReference type="ARBA" id="ARBA00001947"/>
    </source>
</evidence>
<dbReference type="EMBL" id="KN847523">
    <property type="protein sequence ID" value="KIV91160.1"/>
    <property type="molecule type" value="Genomic_DNA"/>
</dbReference>